<dbReference type="Proteomes" id="UP000243686">
    <property type="component" value="Unassembled WGS sequence"/>
</dbReference>
<reference evidence="2 3" key="1">
    <citation type="submission" date="2015-03" db="EMBL/GenBank/DDBJ databases">
        <title>Draft genome of the nematode, Opisthorchis viverrini.</title>
        <authorList>
            <person name="Mitreva M."/>
        </authorList>
    </citation>
    <scope>NUCLEOTIDE SEQUENCE [LARGE SCALE GENOMIC DNA]</scope>
    <source>
        <strain evidence="2">Khon Kaen</strain>
    </source>
</reference>
<dbReference type="Gene3D" id="2.60.40.10">
    <property type="entry name" value="Immunoglobulins"/>
    <property type="match status" value="1"/>
</dbReference>
<evidence type="ECO:0000313" key="2">
    <source>
        <dbReference type="EMBL" id="OON13896.1"/>
    </source>
</evidence>
<dbReference type="InterPro" id="IPR036179">
    <property type="entry name" value="Ig-like_dom_sf"/>
</dbReference>
<protein>
    <submittedName>
        <fullName evidence="2">Immunoglobulin domain protein</fullName>
    </submittedName>
</protein>
<name>A0A1S8WHH3_OPIVI</name>
<feature type="domain" description="Ig-like" evidence="1">
    <location>
        <begin position="32"/>
        <end position="107"/>
    </location>
</feature>
<dbReference type="InterPro" id="IPR013098">
    <property type="entry name" value="Ig_I-set"/>
</dbReference>
<evidence type="ECO:0000259" key="1">
    <source>
        <dbReference type="PROSITE" id="PS50835"/>
    </source>
</evidence>
<dbReference type="EMBL" id="KV907027">
    <property type="protein sequence ID" value="OON13896.1"/>
    <property type="molecule type" value="Genomic_DNA"/>
</dbReference>
<keyword evidence="3" id="KW-1185">Reference proteome</keyword>
<dbReference type="CDD" id="cd00096">
    <property type="entry name" value="Ig"/>
    <property type="match status" value="1"/>
</dbReference>
<dbReference type="PROSITE" id="PS50835">
    <property type="entry name" value="IG_LIKE"/>
    <property type="match status" value="1"/>
</dbReference>
<dbReference type="InterPro" id="IPR007110">
    <property type="entry name" value="Ig-like_dom"/>
</dbReference>
<dbReference type="InterPro" id="IPR013783">
    <property type="entry name" value="Ig-like_fold"/>
</dbReference>
<organism evidence="2 3">
    <name type="scientific">Opisthorchis viverrini</name>
    <name type="common">Southeast Asian liver fluke</name>
    <dbReference type="NCBI Taxonomy" id="6198"/>
    <lineage>
        <taxon>Eukaryota</taxon>
        <taxon>Metazoa</taxon>
        <taxon>Spiralia</taxon>
        <taxon>Lophotrochozoa</taxon>
        <taxon>Platyhelminthes</taxon>
        <taxon>Trematoda</taxon>
        <taxon>Digenea</taxon>
        <taxon>Opisthorchiida</taxon>
        <taxon>Opisthorchiata</taxon>
        <taxon>Opisthorchiidae</taxon>
        <taxon>Opisthorchis</taxon>
    </lineage>
</organism>
<dbReference type="AlphaFoldDB" id="A0A1S8WHH3"/>
<proteinExistence type="predicted"/>
<dbReference type="Pfam" id="PF07679">
    <property type="entry name" value="I-set"/>
    <property type="match status" value="1"/>
</dbReference>
<gene>
    <name evidence="2" type="ORF">X801_10322</name>
</gene>
<sequence>MLINISVSGRDGQGFPFQRYSKVALSGRKPRPIVITCPPKIELQRGATTELACTVNSEVPYTIKWYKDGRHLAGHADENKIYNQPGSVLYTITDANEDSHGIYAAEVHPTITEGDPKIDGEFKDEVAVVILRKSLPVV</sequence>
<dbReference type="SUPFAM" id="SSF48726">
    <property type="entry name" value="Immunoglobulin"/>
    <property type="match status" value="1"/>
</dbReference>
<evidence type="ECO:0000313" key="3">
    <source>
        <dbReference type="Proteomes" id="UP000243686"/>
    </source>
</evidence>
<accession>A0A1S8WHH3</accession>